<dbReference type="SUPFAM" id="SSF52047">
    <property type="entry name" value="RNI-like"/>
    <property type="match status" value="1"/>
</dbReference>
<dbReference type="InterPro" id="IPR057135">
    <property type="entry name" value="At4g27190-like_LRR"/>
</dbReference>
<dbReference type="InterPro" id="IPR036388">
    <property type="entry name" value="WH-like_DNA-bd_sf"/>
</dbReference>
<gene>
    <name evidence="9" type="ORF">EPI10_009149</name>
</gene>
<evidence type="ECO:0000256" key="5">
    <source>
        <dbReference type="ARBA" id="ARBA00022821"/>
    </source>
</evidence>
<dbReference type="InterPro" id="IPR042197">
    <property type="entry name" value="Apaf_helical"/>
</dbReference>
<dbReference type="PANTHER" id="PTHR33463:SF203">
    <property type="entry name" value="AAA+ ATPASE DOMAIN-CONTAINING PROTEIN"/>
    <property type="match status" value="1"/>
</dbReference>
<dbReference type="AlphaFoldDB" id="A0A5B6UGY0"/>
<keyword evidence="10" id="KW-1185">Reference proteome</keyword>
<dbReference type="SUPFAM" id="SSF52058">
    <property type="entry name" value="L domain-like"/>
    <property type="match status" value="1"/>
</dbReference>
<dbReference type="PANTHER" id="PTHR33463">
    <property type="entry name" value="NB-ARC DOMAIN-CONTAINING PROTEIN-RELATED"/>
    <property type="match status" value="1"/>
</dbReference>
<dbReference type="Gene3D" id="1.10.8.430">
    <property type="entry name" value="Helical domain of apoptotic protease-activating factors"/>
    <property type="match status" value="1"/>
</dbReference>
<name>A0A5B6UGY0_9ROSI</name>
<evidence type="ECO:0000259" key="7">
    <source>
        <dbReference type="Pfam" id="PF00931"/>
    </source>
</evidence>
<dbReference type="Proteomes" id="UP000325315">
    <property type="component" value="Unassembled WGS sequence"/>
</dbReference>
<dbReference type="OrthoDB" id="971758at2759"/>
<dbReference type="InterPro" id="IPR001611">
    <property type="entry name" value="Leu-rich_rpt"/>
</dbReference>
<protein>
    <submittedName>
        <fullName evidence="9">Putative disease resistance protein</fullName>
    </submittedName>
</protein>
<feature type="domain" description="NB-ARC" evidence="7">
    <location>
        <begin position="5"/>
        <end position="158"/>
    </location>
</feature>
<evidence type="ECO:0000259" key="8">
    <source>
        <dbReference type="Pfam" id="PF23247"/>
    </source>
</evidence>
<dbReference type="InterPro" id="IPR032675">
    <property type="entry name" value="LRR_dom_sf"/>
</dbReference>
<dbReference type="Pfam" id="PF00931">
    <property type="entry name" value="NB-ARC"/>
    <property type="match status" value="2"/>
</dbReference>
<evidence type="ECO:0000313" key="10">
    <source>
        <dbReference type="Proteomes" id="UP000325315"/>
    </source>
</evidence>
<dbReference type="EMBL" id="SMMG02000013">
    <property type="protein sequence ID" value="KAA3453075.1"/>
    <property type="molecule type" value="Genomic_DNA"/>
</dbReference>
<dbReference type="InterPro" id="IPR050905">
    <property type="entry name" value="Plant_NBS-LRR"/>
</dbReference>
<keyword evidence="2" id="KW-0433">Leucine-rich repeat</keyword>
<proteinExistence type="inferred from homology"/>
<dbReference type="InterPro" id="IPR027417">
    <property type="entry name" value="P-loop_NTPase"/>
</dbReference>
<dbReference type="PRINTS" id="PR00364">
    <property type="entry name" value="DISEASERSIST"/>
</dbReference>
<feature type="domain" description="Disease resistance protein At4g27190-like leucine-rich repeats" evidence="8">
    <location>
        <begin position="876"/>
        <end position="942"/>
    </location>
</feature>
<keyword evidence="6" id="KW-0067">ATP-binding</keyword>
<evidence type="ECO:0000256" key="1">
    <source>
        <dbReference type="ARBA" id="ARBA00008894"/>
    </source>
</evidence>
<comment type="similarity">
    <text evidence="1">Belongs to the disease resistance NB-LRR family.</text>
</comment>
<keyword evidence="5" id="KW-0611">Plant defense</keyword>
<dbReference type="Pfam" id="PF23247">
    <property type="entry name" value="LRR_RPS2"/>
    <property type="match status" value="4"/>
</dbReference>
<dbReference type="InterPro" id="IPR002182">
    <property type="entry name" value="NB-ARC"/>
</dbReference>
<evidence type="ECO:0000256" key="6">
    <source>
        <dbReference type="ARBA" id="ARBA00022840"/>
    </source>
</evidence>
<dbReference type="GO" id="GO:0043531">
    <property type="term" value="F:ADP binding"/>
    <property type="evidence" value="ECO:0007669"/>
    <property type="project" value="InterPro"/>
</dbReference>
<organism evidence="9 10">
    <name type="scientific">Gossypium australe</name>
    <dbReference type="NCBI Taxonomy" id="47621"/>
    <lineage>
        <taxon>Eukaryota</taxon>
        <taxon>Viridiplantae</taxon>
        <taxon>Streptophyta</taxon>
        <taxon>Embryophyta</taxon>
        <taxon>Tracheophyta</taxon>
        <taxon>Spermatophyta</taxon>
        <taxon>Magnoliopsida</taxon>
        <taxon>eudicotyledons</taxon>
        <taxon>Gunneridae</taxon>
        <taxon>Pentapetalae</taxon>
        <taxon>rosids</taxon>
        <taxon>malvids</taxon>
        <taxon>Malvales</taxon>
        <taxon>Malvaceae</taxon>
        <taxon>Malvoideae</taxon>
        <taxon>Gossypium</taxon>
    </lineage>
</organism>
<evidence type="ECO:0000256" key="4">
    <source>
        <dbReference type="ARBA" id="ARBA00022741"/>
    </source>
</evidence>
<keyword evidence="4" id="KW-0547">Nucleotide-binding</keyword>
<dbReference type="GO" id="GO:0006952">
    <property type="term" value="P:defense response"/>
    <property type="evidence" value="ECO:0007669"/>
    <property type="project" value="UniProtKB-KW"/>
</dbReference>
<feature type="domain" description="Disease resistance protein At4g27190-like leucine-rich repeats" evidence="8">
    <location>
        <begin position="565"/>
        <end position="678"/>
    </location>
</feature>
<evidence type="ECO:0000256" key="3">
    <source>
        <dbReference type="ARBA" id="ARBA00022737"/>
    </source>
</evidence>
<comment type="caution">
    <text evidence="9">The sequence shown here is derived from an EMBL/GenBank/DDBJ whole genome shotgun (WGS) entry which is preliminary data.</text>
</comment>
<dbReference type="Gene3D" id="3.80.10.10">
    <property type="entry name" value="Ribonuclease Inhibitor"/>
    <property type="match status" value="3"/>
</dbReference>
<feature type="domain" description="Disease resistance protein At4g27190-like leucine-rich repeats" evidence="8">
    <location>
        <begin position="951"/>
        <end position="1072"/>
    </location>
</feature>
<sequence>MDALKDENINMIGLWGMGGVGKTTLAREVGSQAQKLNLFDKVVIMTVSQKPNLERIQDQITQYIGFDMKNEQGKRSEQELWLRLKNEPRILIILDDIRESTNLKEKIGIPIGDDHKGCKVLLTTCRQQVCRAMDCQNVVQLGCLDDDEAWTLFEKKVGLDGFSDDSIKTPAKKIVKKYGVPLASALKGKTHHEWQATCRRLKNRRLTEIEDVNEENAYACLEASFDYLKNMETKTCFLLCSLFPKDDEIYVENLVGYAWGLELYKGMDSIKDVRSEVLASIETLKNFSLLLDCGERHVKMHDVVRQFALWITSSRKEFSFGTVETLPMDEGFKYYTAISFETDQTDELPKGVGFLYLKPLLHCGNRFAETSSKFFEGMKALQVCALNHLLISLSTFQFHMNLQTLYLIDCKLSDISMLGKLKIHFIFSLLSRSNITELPTEADDLEKLRLLDLSYCDYLQRIAPNLIQRFLNLEELYLHGCSLLKWATENTTQRESYSSLLELYLLPKLAVISLDISSEHLPDSFVFCRLSSFNFCIGIRRELRYGKKYLETCPISRSLRIDKSVDTCKQLFEDVESLQLDGVEGHPNLIPSLDLGFSKLTYLYLHWCHSMQCLIDASKQQVLITTLSNLRKLSLSGMFDLEEMCNTPQPQGFLQKLEEVIVSYYDKMQVVFSIVELRSIEQEGPSHHLCLQSPEIVEIKGCNNLKFLFPTCDANSLGKLQALKIERCFGMEEIIQHSQVSTISFQCLREVQVTEYNNLKFLFPTCVADSLGQLQTLRIESCSQLQDIIQGPKVFISMAQGLARLNAVELINLSQLKGRDRNDIVLTSPSEILSSIKLYFWKMTEKKQISNVIVPEWRGGTPISNFEELFEYSGYNLSTLRDLGLYKLTELRVIWSAPIQVEHFQNLRSLTLHNCRRLRYIFSPTIARNLPQLRILNISDCEELEQIIEKDQTPSQHHLQPICFPTLSLISIINCENLKYWFPIILADGGLPKLDQLVLRRLSKLGQVFEGDESNVSKDKEKVIHLPQLGFLELYRIPNLVSFSPVGYHFVFPSLTDLQVTGCPNITTRFSVDSEGSVHAKTQIIEALKDENINMTGLWGMGGVGKTTLAREVGSQAQKLNLFDKVVVTTVSQKPNLERIQDQIAQYIGFDTKNE</sequence>
<feature type="domain" description="NB-ARC" evidence="7">
    <location>
        <begin position="1081"/>
        <end position="1149"/>
    </location>
</feature>
<evidence type="ECO:0000313" key="9">
    <source>
        <dbReference type="EMBL" id="KAA3453075.1"/>
    </source>
</evidence>
<evidence type="ECO:0000256" key="2">
    <source>
        <dbReference type="ARBA" id="ARBA00022614"/>
    </source>
</evidence>
<accession>A0A5B6UGY0</accession>
<reference evidence="10" key="1">
    <citation type="journal article" date="2019" name="Plant Biotechnol. J.">
        <title>Genome sequencing of the Australian wild diploid species Gossypium australe highlights disease resistance and delayed gland morphogenesis.</title>
        <authorList>
            <person name="Cai Y."/>
            <person name="Cai X."/>
            <person name="Wang Q."/>
            <person name="Wang P."/>
            <person name="Zhang Y."/>
            <person name="Cai C."/>
            <person name="Xu Y."/>
            <person name="Wang K."/>
            <person name="Zhou Z."/>
            <person name="Wang C."/>
            <person name="Geng S."/>
            <person name="Li B."/>
            <person name="Dong Q."/>
            <person name="Hou Y."/>
            <person name="Wang H."/>
            <person name="Ai P."/>
            <person name="Liu Z."/>
            <person name="Yi F."/>
            <person name="Sun M."/>
            <person name="An G."/>
            <person name="Cheng J."/>
            <person name="Zhang Y."/>
            <person name="Shi Q."/>
            <person name="Xie Y."/>
            <person name="Shi X."/>
            <person name="Chang Y."/>
            <person name="Huang F."/>
            <person name="Chen Y."/>
            <person name="Hong S."/>
            <person name="Mi L."/>
            <person name="Sun Q."/>
            <person name="Zhang L."/>
            <person name="Zhou B."/>
            <person name="Peng R."/>
            <person name="Zhang X."/>
            <person name="Liu F."/>
        </authorList>
    </citation>
    <scope>NUCLEOTIDE SEQUENCE [LARGE SCALE GENOMIC DNA]</scope>
    <source>
        <strain evidence="10">cv. PA1801</strain>
    </source>
</reference>
<keyword evidence="3" id="KW-0677">Repeat</keyword>
<dbReference type="Gene3D" id="1.10.10.10">
    <property type="entry name" value="Winged helix-like DNA-binding domain superfamily/Winged helix DNA-binding domain"/>
    <property type="match status" value="1"/>
</dbReference>
<dbReference type="SUPFAM" id="SSF52540">
    <property type="entry name" value="P-loop containing nucleoside triphosphate hydrolases"/>
    <property type="match status" value="2"/>
</dbReference>
<feature type="domain" description="Disease resistance protein At4g27190-like leucine-rich repeats" evidence="8">
    <location>
        <begin position="732"/>
        <end position="782"/>
    </location>
</feature>
<dbReference type="PROSITE" id="PS51450">
    <property type="entry name" value="LRR"/>
    <property type="match status" value="1"/>
</dbReference>
<dbReference type="Gene3D" id="3.40.50.300">
    <property type="entry name" value="P-loop containing nucleotide triphosphate hydrolases"/>
    <property type="match status" value="2"/>
</dbReference>
<dbReference type="GO" id="GO:0005524">
    <property type="term" value="F:ATP binding"/>
    <property type="evidence" value="ECO:0007669"/>
    <property type="project" value="UniProtKB-KW"/>
</dbReference>